<feature type="transmembrane region" description="Helical" evidence="1">
    <location>
        <begin position="176"/>
        <end position="198"/>
    </location>
</feature>
<dbReference type="Proteomes" id="UP001055553">
    <property type="component" value="Chromosome"/>
</dbReference>
<evidence type="ECO:0000313" key="3">
    <source>
        <dbReference type="Proteomes" id="UP001055553"/>
    </source>
</evidence>
<keyword evidence="1" id="KW-0472">Membrane</keyword>
<name>A0A915SFJ9_9ARCH</name>
<dbReference type="AlphaFoldDB" id="A0A915SFJ9"/>
<proteinExistence type="predicted"/>
<dbReference type="KEGG" id="naer:MJ1_0279"/>
<organism evidence="2 3">
    <name type="scientific">Nanobdella aerobiophila</name>
    <dbReference type="NCBI Taxonomy" id="2586965"/>
    <lineage>
        <taxon>Archaea</taxon>
        <taxon>Nanobdellota</taxon>
        <taxon>Nanobdellia</taxon>
        <taxon>Nanobdellales</taxon>
        <taxon>Nanobdellaceae</taxon>
        <taxon>Nanobdella</taxon>
    </lineage>
</organism>
<evidence type="ECO:0000256" key="1">
    <source>
        <dbReference type="SAM" id="Phobius"/>
    </source>
</evidence>
<keyword evidence="1" id="KW-1133">Transmembrane helix</keyword>
<evidence type="ECO:0000313" key="2">
    <source>
        <dbReference type="EMBL" id="BBL45449.1"/>
    </source>
</evidence>
<protein>
    <submittedName>
        <fullName evidence="2">Uncharacterized protein</fullName>
    </submittedName>
</protein>
<keyword evidence="3" id="KW-1185">Reference proteome</keyword>
<feature type="transmembrane region" description="Helical" evidence="1">
    <location>
        <begin position="108"/>
        <end position="130"/>
    </location>
</feature>
<gene>
    <name evidence="2" type="ORF">MJ1_0279</name>
</gene>
<reference evidence="3" key="1">
    <citation type="journal article" date="2022" name="Int. J. Syst. Evol. Microbiol.">
        <title>Nanobdella aerobiophila gen. nov., sp. nov., a thermoacidophilic, obligate ectosymbiotic archaeon, and proposal of Nanobdellaceae fam. nov., Nanobdellales ord. nov. and Nanobdellia class. nov.</title>
        <authorList>
            <person name="Kato S."/>
            <person name="Ogasawara A."/>
            <person name="Itoh T."/>
            <person name="Sakai H.D."/>
            <person name="Shimizu M."/>
            <person name="Yuki M."/>
            <person name="Kaneko M."/>
            <person name="Takashina T."/>
            <person name="Ohkuma M."/>
        </authorList>
    </citation>
    <scope>NUCLEOTIDE SEQUENCE [LARGE SCALE GENOMIC DNA]</scope>
    <source>
        <strain evidence="3">MJ1</strain>
    </source>
</reference>
<dbReference type="GeneID" id="74568230"/>
<feature type="transmembrane region" description="Helical" evidence="1">
    <location>
        <begin position="82"/>
        <end position="102"/>
    </location>
</feature>
<dbReference type="EMBL" id="AP019769">
    <property type="protein sequence ID" value="BBL45449.1"/>
    <property type="molecule type" value="Genomic_DNA"/>
</dbReference>
<feature type="transmembrane region" description="Helical" evidence="1">
    <location>
        <begin position="151"/>
        <end position="170"/>
    </location>
</feature>
<accession>A0A915SFJ9</accession>
<sequence length="207" mass="23758">MDFIGQVLIKIYNIIGYRILDTITQLPTYTADFIILIVFLSIGYVVSKITIFFTKIILNYLNIDNLTLIYKEMFFGRKLSNIIIDLLKYYIIIYFIILGLYINLPQSYILFTILNYIYISIIIVLVGVGIGEVISSLFKTKNGAKNLIKGLFIYIFLSIALSYIGLNSQILINTLYYFLMSTSISFGIIVGVIIALEYKDEILKLLK</sequence>
<feature type="transmembrane region" description="Helical" evidence="1">
    <location>
        <begin position="33"/>
        <end position="61"/>
    </location>
</feature>
<dbReference type="RefSeq" id="WP_258393481.1">
    <property type="nucleotide sequence ID" value="NZ_AP019769.1"/>
</dbReference>
<keyword evidence="1" id="KW-0812">Transmembrane</keyword>